<evidence type="ECO:0000313" key="1">
    <source>
        <dbReference type="EMBL" id="MBO8443929.1"/>
    </source>
</evidence>
<accession>A0A9D9EA16</accession>
<organism evidence="1 2">
    <name type="scientific">Candidatus Aphodenecus pullistercoris</name>
    <dbReference type="NCBI Taxonomy" id="2840669"/>
    <lineage>
        <taxon>Bacteria</taxon>
        <taxon>Pseudomonadati</taxon>
        <taxon>Spirochaetota</taxon>
        <taxon>Spirochaetia</taxon>
        <taxon>Spirochaetales</taxon>
        <taxon>Candidatus Aphodenecus</taxon>
    </lineage>
</organism>
<comment type="caution">
    <text evidence="1">The sequence shown here is derived from an EMBL/GenBank/DDBJ whole genome shotgun (WGS) entry which is preliminary data.</text>
</comment>
<name>A0A9D9EA16_9SPIR</name>
<evidence type="ECO:0000313" key="2">
    <source>
        <dbReference type="Proteomes" id="UP000823633"/>
    </source>
</evidence>
<dbReference type="EMBL" id="JADIMU010000064">
    <property type="protein sequence ID" value="MBO8443929.1"/>
    <property type="molecule type" value="Genomic_DNA"/>
</dbReference>
<sequence>MESFDTDGRFMIGKRKGKSGLKASGALHKYANVELIGKEKDAFALAMNDKHTEDKC</sequence>
<reference evidence="1" key="1">
    <citation type="submission" date="2020-10" db="EMBL/GenBank/DDBJ databases">
        <authorList>
            <person name="Gilroy R."/>
        </authorList>
    </citation>
    <scope>NUCLEOTIDE SEQUENCE</scope>
    <source>
        <strain evidence="1">11167</strain>
    </source>
</reference>
<gene>
    <name evidence="1" type="ORF">IAC42_09290</name>
</gene>
<proteinExistence type="predicted"/>
<dbReference type="AlphaFoldDB" id="A0A9D9EA16"/>
<reference evidence="1" key="2">
    <citation type="journal article" date="2021" name="PeerJ">
        <title>Extensive microbial diversity within the chicken gut microbiome revealed by metagenomics and culture.</title>
        <authorList>
            <person name="Gilroy R."/>
            <person name="Ravi A."/>
            <person name="Getino M."/>
            <person name="Pursley I."/>
            <person name="Horton D.L."/>
            <person name="Alikhan N.F."/>
            <person name="Baker D."/>
            <person name="Gharbi K."/>
            <person name="Hall N."/>
            <person name="Watson M."/>
            <person name="Adriaenssens E.M."/>
            <person name="Foster-Nyarko E."/>
            <person name="Jarju S."/>
            <person name="Secka A."/>
            <person name="Antonio M."/>
            <person name="Oren A."/>
            <person name="Chaudhuri R.R."/>
            <person name="La Ragione R."/>
            <person name="Hildebrand F."/>
            <person name="Pallen M.J."/>
        </authorList>
    </citation>
    <scope>NUCLEOTIDE SEQUENCE</scope>
    <source>
        <strain evidence="1">11167</strain>
    </source>
</reference>
<protein>
    <submittedName>
        <fullName evidence="1">Uncharacterized protein</fullName>
    </submittedName>
</protein>
<dbReference type="Proteomes" id="UP000823633">
    <property type="component" value="Unassembled WGS sequence"/>
</dbReference>